<keyword evidence="2" id="KW-0472">Membrane</keyword>
<dbReference type="PANTHER" id="PTHR42069">
    <property type="entry name" value="HYPHAL ANASTAMOSIS-8 PROTEIN"/>
    <property type="match status" value="1"/>
</dbReference>
<dbReference type="AlphaFoldDB" id="A0A0F8UNF6"/>
<feature type="region of interest" description="Disordered" evidence="1">
    <location>
        <begin position="1"/>
        <end position="124"/>
    </location>
</feature>
<feature type="compositionally biased region" description="Polar residues" evidence="1">
    <location>
        <begin position="398"/>
        <end position="417"/>
    </location>
</feature>
<keyword evidence="2" id="KW-0812">Transmembrane</keyword>
<evidence type="ECO:0000256" key="2">
    <source>
        <dbReference type="SAM" id="Phobius"/>
    </source>
</evidence>
<dbReference type="OrthoDB" id="5420724at2759"/>
<feature type="region of interest" description="Disordered" evidence="1">
    <location>
        <begin position="432"/>
        <end position="485"/>
    </location>
</feature>
<reference evidence="3 4" key="1">
    <citation type="submission" date="2015-02" db="EMBL/GenBank/DDBJ databases">
        <title>Draft Genome Sequences of Two Closely-Related Aflatoxigenic Aspergillus Species Obtained from the Cote d'Ivoire.</title>
        <authorList>
            <person name="Moore G.G."/>
            <person name="Beltz S.B."/>
            <person name="Mack B.M."/>
        </authorList>
    </citation>
    <scope>NUCLEOTIDE SEQUENCE [LARGE SCALE GENOMIC DNA]</scope>
    <source>
        <strain evidence="3 4">SRRC1432</strain>
    </source>
</reference>
<keyword evidence="2" id="KW-1133">Transmembrane helix</keyword>
<dbReference type="EMBL" id="JYKN01003475">
    <property type="protein sequence ID" value="KKK12371.1"/>
    <property type="molecule type" value="Genomic_DNA"/>
</dbReference>
<feature type="compositionally biased region" description="Polar residues" evidence="1">
    <location>
        <begin position="1"/>
        <end position="16"/>
    </location>
</feature>
<evidence type="ECO:0000313" key="4">
    <source>
        <dbReference type="Proteomes" id="UP000034947"/>
    </source>
</evidence>
<organism evidence="3 4">
    <name type="scientific">Aspergillus ochraceoroseus</name>
    <dbReference type="NCBI Taxonomy" id="138278"/>
    <lineage>
        <taxon>Eukaryota</taxon>
        <taxon>Fungi</taxon>
        <taxon>Dikarya</taxon>
        <taxon>Ascomycota</taxon>
        <taxon>Pezizomycotina</taxon>
        <taxon>Eurotiomycetes</taxon>
        <taxon>Eurotiomycetidae</taxon>
        <taxon>Eurotiales</taxon>
        <taxon>Aspergillaceae</taxon>
        <taxon>Aspergillus</taxon>
        <taxon>Aspergillus subgen. Nidulantes</taxon>
    </lineage>
</organism>
<feature type="compositionally biased region" description="Polar residues" evidence="1">
    <location>
        <begin position="69"/>
        <end position="85"/>
    </location>
</feature>
<feature type="transmembrane region" description="Helical" evidence="2">
    <location>
        <begin position="209"/>
        <end position="232"/>
    </location>
</feature>
<feature type="transmembrane region" description="Helical" evidence="2">
    <location>
        <begin position="310"/>
        <end position="337"/>
    </location>
</feature>
<feature type="region of interest" description="Disordered" evidence="1">
    <location>
        <begin position="392"/>
        <end position="417"/>
    </location>
</feature>
<name>A0A0F8UNF6_9EURO</name>
<comment type="caution">
    <text evidence="3">The sequence shown here is derived from an EMBL/GenBank/DDBJ whole genome shotgun (WGS) entry which is preliminary data.</text>
</comment>
<feature type="compositionally biased region" description="Polar residues" evidence="1">
    <location>
        <begin position="474"/>
        <end position="485"/>
    </location>
</feature>
<protein>
    <recommendedName>
        <fullName evidence="5">Hyphal anastamosis-8 protein</fullName>
    </recommendedName>
</protein>
<sequence>MSPQSVSADSSPQTYEPATPREFVGGHNHGAMALPIQDSPDMAAPLKSPRSARFAEATAVHSPTDPKDSNQSPFADPPHQSQTPPDVSDVGFGYVNAQDTSHHVPPASPLKSALKVPGTPGRTLNPLSPTFREEFYLEKQEKSAEKMNAKDLVIKTRIRVAKIFLRFISFGCSIIVLAILCTTLTIFHTTRSLPSRSGLTPWSTNTNPWPQYMTLGVACLSLLTCLVVFWTWRKRGHKRAEKVATYYTIFSVGFFIFSLILWIVAVVVYQNAKTIGNGQDIWGWSCKNNKREKVYSNDIDYALLCRLQDWGLVCAVIEVVIEVLVILIYAVAFYRFWSKRRLAKSMDRRDKARSDLYLAQLRLQSAPNTPGFPYTPKSPWVSTTMVKDPYSAAENGEATPTQFASPRSPTRPQPSFQLQAPPIRVHHATPKTEQGEFSAPVPAPSRTPSQEHMGAAPGEKTYESVPIPGAYASPMTSSFPQGTHQ</sequence>
<gene>
    <name evidence="3" type="ORF">AOCH_006818</name>
</gene>
<dbReference type="PANTHER" id="PTHR42069:SF1">
    <property type="entry name" value="MARVEL DOMAIN-CONTAINING PROTEIN"/>
    <property type="match status" value="1"/>
</dbReference>
<evidence type="ECO:0000313" key="3">
    <source>
        <dbReference type="EMBL" id="KKK12371.1"/>
    </source>
</evidence>
<dbReference type="VEuPathDB" id="FungiDB:P175DRAFT_0533594"/>
<feature type="transmembrane region" description="Helical" evidence="2">
    <location>
        <begin position="163"/>
        <end position="189"/>
    </location>
</feature>
<keyword evidence="4" id="KW-1185">Reference proteome</keyword>
<evidence type="ECO:0008006" key="5">
    <source>
        <dbReference type="Google" id="ProtNLM"/>
    </source>
</evidence>
<feature type="transmembrane region" description="Helical" evidence="2">
    <location>
        <begin position="244"/>
        <end position="269"/>
    </location>
</feature>
<evidence type="ECO:0000256" key="1">
    <source>
        <dbReference type="SAM" id="MobiDB-lite"/>
    </source>
</evidence>
<accession>A0A0F8UNF6</accession>
<dbReference type="Proteomes" id="UP000034947">
    <property type="component" value="Unassembled WGS sequence"/>
</dbReference>
<proteinExistence type="predicted"/>